<evidence type="ECO:0000259" key="2">
    <source>
        <dbReference type="PROSITE" id="PS50095"/>
    </source>
</evidence>
<sequence length="187" mass="20315">MTTSSSEARQRRLDGNDLAAAANNITTTTTTSANSICTYVIVVKSGSMQAAGTDARISVKFQAPVGRGALDIPDLEFWTRNNADPFERGSVDIFYGGNATCFDACRMRLESDGTGPYPGWYVESVFIQAIADSWMDEYSNLLEVNQWLAVDEPPYQLFAERDVCNPTRTGTGSGAGAAVMQWTAGRR</sequence>
<protein>
    <recommendedName>
        <fullName evidence="2">PLAT domain-containing protein</fullName>
    </recommendedName>
</protein>
<evidence type="ECO:0000313" key="3">
    <source>
        <dbReference type="EMBL" id="CAD6220819.1"/>
    </source>
</evidence>
<dbReference type="AlphaFoldDB" id="A0A811NE74"/>
<reference evidence="3" key="1">
    <citation type="submission" date="2020-10" db="EMBL/GenBank/DDBJ databases">
        <authorList>
            <person name="Han B."/>
            <person name="Lu T."/>
            <person name="Zhao Q."/>
            <person name="Huang X."/>
            <person name="Zhao Y."/>
        </authorList>
    </citation>
    <scope>NUCLEOTIDE SEQUENCE</scope>
</reference>
<dbReference type="PANTHER" id="PTHR31718:SF64">
    <property type="entry name" value="OS10G0361900 PROTEIN"/>
    <property type="match status" value="1"/>
</dbReference>
<dbReference type="Gene3D" id="2.60.60.20">
    <property type="entry name" value="PLAT/LH2 domain"/>
    <property type="match status" value="1"/>
</dbReference>
<evidence type="ECO:0000313" key="4">
    <source>
        <dbReference type="Proteomes" id="UP000604825"/>
    </source>
</evidence>
<dbReference type="Proteomes" id="UP000604825">
    <property type="component" value="Unassembled WGS sequence"/>
</dbReference>
<organism evidence="3 4">
    <name type="scientific">Miscanthus lutarioriparius</name>
    <dbReference type="NCBI Taxonomy" id="422564"/>
    <lineage>
        <taxon>Eukaryota</taxon>
        <taxon>Viridiplantae</taxon>
        <taxon>Streptophyta</taxon>
        <taxon>Embryophyta</taxon>
        <taxon>Tracheophyta</taxon>
        <taxon>Spermatophyta</taxon>
        <taxon>Magnoliopsida</taxon>
        <taxon>Liliopsida</taxon>
        <taxon>Poales</taxon>
        <taxon>Poaceae</taxon>
        <taxon>PACMAD clade</taxon>
        <taxon>Panicoideae</taxon>
        <taxon>Andropogonodae</taxon>
        <taxon>Andropogoneae</taxon>
        <taxon>Saccharinae</taxon>
        <taxon>Miscanthus</taxon>
    </lineage>
</organism>
<evidence type="ECO:0000256" key="1">
    <source>
        <dbReference type="PROSITE-ProRule" id="PRU00152"/>
    </source>
</evidence>
<dbReference type="SUPFAM" id="SSF49723">
    <property type="entry name" value="Lipase/lipooxygenase domain (PLAT/LH2 domain)"/>
    <property type="match status" value="1"/>
</dbReference>
<proteinExistence type="predicted"/>
<accession>A0A811NE74</accession>
<feature type="domain" description="PLAT" evidence="2">
    <location>
        <begin position="37"/>
        <end position="162"/>
    </location>
</feature>
<dbReference type="EMBL" id="CAJGYO010000003">
    <property type="protein sequence ID" value="CAD6220819.1"/>
    <property type="molecule type" value="Genomic_DNA"/>
</dbReference>
<gene>
    <name evidence="3" type="ORF">NCGR_LOCUS14241</name>
</gene>
<dbReference type="InterPro" id="IPR036392">
    <property type="entry name" value="PLAT/LH2_dom_sf"/>
</dbReference>
<dbReference type="OrthoDB" id="632984at2759"/>
<dbReference type="PROSITE" id="PS50095">
    <property type="entry name" value="PLAT"/>
    <property type="match status" value="1"/>
</dbReference>
<dbReference type="PANTHER" id="PTHR31718">
    <property type="entry name" value="PLAT DOMAIN-CONTAINING PROTEIN"/>
    <property type="match status" value="1"/>
</dbReference>
<comment type="caution">
    <text evidence="1">Lacks conserved residue(s) required for the propagation of feature annotation.</text>
</comment>
<name>A0A811NE74_9POAL</name>
<dbReference type="InterPro" id="IPR001024">
    <property type="entry name" value="PLAT/LH2_dom"/>
</dbReference>
<keyword evidence="4" id="KW-1185">Reference proteome</keyword>
<comment type="caution">
    <text evidence="3">The sequence shown here is derived from an EMBL/GenBank/DDBJ whole genome shotgun (WGS) entry which is preliminary data.</text>
</comment>